<proteinExistence type="predicted"/>
<evidence type="ECO:0000313" key="1">
    <source>
        <dbReference type="EMBL" id="KAA1113252.1"/>
    </source>
</evidence>
<keyword evidence="2" id="KW-1185">Reference proteome</keyword>
<accession>A0A5B0QJG4</accession>
<comment type="caution">
    <text evidence="1">The sequence shown here is derived from an EMBL/GenBank/DDBJ whole genome shotgun (WGS) entry which is preliminary data.</text>
</comment>
<dbReference type="Proteomes" id="UP000324748">
    <property type="component" value="Unassembled WGS sequence"/>
</dbReference>
<sequence length="90" mass="10135">MAQTDTGRWKSHLLPQTSLRLAPATVHCSSSSRFYPKFPPVVSLFDSHPAYTSSSKAHQDQVVWPSSGLLKQRPPLLLPFAIYLRPYRSP</sequence>
<reference evidence="1 2" key="1">
    <citation type="submission" date="2019-05" db="EMBL/GenBank/DDBJ databases">
        <title>Emergence of the Ug99 lineage of the wheat stem rust pathogen through somatic hybridization.</title>
        <authorList>
            <person name="Li F."/>
            <person name="Upadhyaya N.M."/>
            <person name="Sperschneider J."/>
            <person name="Matny O."/>
            <person name="Nguyen-Phuc H."/>
            <person name="Mago R."/>
            <person name="Raley C."/>
            <person name="Miller M.E."/>
            <person name="Silverstein K.A.T."/>
            <person name="Henningsen E."/>
            <person name="Hirsch C.D."/>
            <person name="Visser B."/>
            <person name="Pretorius Z.A."/>
            <person name="Steffenson B.J."/>
            <person name="Schwessinger B."/>
            <person name="Dodds P.N."/>
            <person name="Figueroa M."/>
        </authorList>
    </citation>
    <scope>NUCLEOTIDE SEQUENCE [LARGE SCALE GENOMIC DNA]</scope>
    <source>
        <strain evidence="1">21-0</strain>
    </source>
</reference>
<dbReference type="EMBL" id="VSWC01000015">
    <property type="protein sequence ID" value="KAA1113252.1"/>
    <property type="molecule type" value="Genomic_DNA"/>
</dbReference>
<organism evidence="1 2">
    <name type="scientific">Puccinia graminis f. sp. tritici</name>
    <dbReference type="NCBI Taxonomy" id="56615"/>
    <lineage>
        <taxon>Eukaryota</taxon>
        <taxon>Fungi</taxon>
        <taxon>Dikarya</taxon>
        <taxon>Basidiomycota</taxon>
        <taxon>Pucciniomycotina</taxon>
        <taxon>Pucciniomycetes</taxon>
        <taxon>Pucciniales</taxon>
        <taxon>Pucciniaceae</taxon>
        <taxon>Puccinia</taxon>
    </lineage>
</organism>
<evidence type="ECO:0000313" key="2">
    <source>
        <dbReference type="Proteomes" id="UP000324748"/>
    </source>
</evidence>
<dbReference type="AlphaFoldDB" id="A0A5B0QJG4"/>
<name>A0A5B0QJG4_PUCGR</name>
<gene>
    <name evidence="1" type="ORF">PGT21_026510</name>
</gene>
<protein>
    <submittedName>
        <fullName evidence="1">Uncharacterized protein</fullName>
    </submittedName>
</protein>